<dbReference type="STRING" id="565033.GACE_1252"/>
<organism evidence="7 8">
    <name type="scientific">Geoglobus acetivorans</name>
    <dbReference type="NCBI Taxonomy" id="565033"/>
    <lineage>
        <taxon>Archaea</taxon>
        <taxon>Methanobacteriati</taxon>
        <taxon>Methanobacteriota</taxon>
        <taxon>Archaeoglobi</taxon>
        <taxon>Archaeoglobales</taxon>
        <taxon>Archaeoglobaceae</taxon>
        <taxon>Geoglobus</taxon>
    </lineage>
</organism>
<keyword evidence="5" id="KW-0694">RNA-binding</keyword>
<evidence type="ECO:0000256" key="6">
    <source>
        <dbReference type="ARBA" id="ARBA00023016"/>
    </source>
</evidence>
<dbReference type="GO" id="GO:0003729">
    <property type="term" value="F:mRNA binding"/>
    <property type="evidence" value="ECO:0007669"/>
    <property type="project" value="InterPro"/>
</dbReference>
<reference evidence="7 8" key="1">
    <citation type="journal article" date="2015" name="Appl. Environ. Microbiol.">
        <title>The Geoglobus acetivorans genome: Fe(III) reduction, acetate utilization, autotrophic growth, and degradation of aromatic compounds in a hyperthermophilic archaeon.</title>
        <authorList>
            <person name="Mardanov A.V."/>
            <person name="Slododkina G.B."/>
            <person name="Slobodkin A.I."/>
            <person name="Beletsky A.V."/>
            <person name="Gavrilov S.N."/>
            <person name="Kublanov I.V."/>
            <person name="Bonch-Osmolovskaya E.A."/>
            <person name="Skryabin K.G."/>
            <person name="Ravin N.V."/>
        </authorList>
    </citation>
    <scope>NUCLEOTIDE SEQUENCE [LARGE SCALE GENOMIC DNA]</scope>
    <source>
        <strain evidence="7 8">SBH6</strain>
    </source>
</reference>
<name>A0A0A7GES0_GEOAI</name>
<dbReference type="Proteomes" id="UP000030624">
    <property type="component" value="Chromosome"/>
</dbReference>
<dbReference type="KEGG" id="gac:GACE_1252"/>
<dbReference type="InterPro" id="IPR012933">
    <property type="entry name" value="HicA_mRNA_interferase"/>
</dbReference>
<dbReference type="Pfam" id="PF07927">
    <property type="entry name" value="HicA_toxin"/>
    <property type="match status" value="1"/>
</dbReference>
<keyword evidence="3" id="KW-0255">Endonuclease</keyword>
<dbReference type="EMBL" id="CP009552">
    <property type="protein sequence ID" value="AIY90293.1"/>
    <property type="molecule type" value="Genomic_DNA"/>
</dbReference>
<dbReference type="GeneID" id="24797833"/>
<keyword evidence="4" id="KW-0378">Hydrolase</keyword>
<dbReference type="AlphaFoldDB" id="A0A0A7GES0"/>
<evidence type="ECO:0000256" key="4">
    <source>
        <dbReference type="ARBA" id="ARBA00022801"/>
    </source>
</evidence>
<dbReference type="GO" id="GO:0016787">
    <property type="term" value="F:hydrolase activity"/>
    <property type="evidence" value="ECO:0007669"/>
    <property type="project" value="UniProtKB-KW"/>
</dbReference>
<accession>A0A0A7GES0</accession>
<sequence length="79" mass="8739">MAKLPAVSYSDVIKALSKAGFIYAPKRGKGSHIAMYRVDDEGKARLVIIPRKKNIPKGTLLSILKQAGLSKEEFLELLR</sequence>
<proteinExistence type="predicted"/>
<protein>
    <recommendedName>
        <fullName evidence="9">YcfA family protein</fullName>
    </recommendedName>
</protein>
<evidence type="ECO:0000256" key="5">
    <source>
        <dbReference type="ARBA" id="ARBA00022884"/>
    </source>
</evidence>
<keyword evidence="1" id="KW-1277">Toxin-antitoxin system</keyword>
<evidence type="ECO:0000256" key="2">
    <source>
        <dbReference type="ARBA" id="ARBA00022722"/>
    </source>
</evidence>
<evidence type="ECO:0008006" key="9">
    <source>
        <dbReference type="Google" id="ProtNLM"/>
    </source>
</evidence>
<dbReference type="eggNOG" id="arCOG03086">
    <property type="taxonomic scope" value="Archaea"/>
</dbReference>
<dbReference type="Gene3D" id="3.30.920.30">
    <property type="entry name" value="Hypothetical protein"/>
    <property type="match status" value="1"/>
</dbReference>
<dbReference type="HOGENOM" id="CLU_164851_6_2_2"/>
<dbReference type="RefSeq" id="WP_048092024.1">
    <property type="nucleotide sequence ID" value="NZ_CP009552.1"/>
</dbReference>
<keyword evidence="6" id="KW-0346">Stress response</keyword>
<evidence type="ECO:0000313" key="7">
    <source>
        <dbReference type="EMBL" id="AIY90293.1"/>
    </source>
</evidence>
<gene>
    <name evidence="7" type="ORF">GACE_1252</name>
</gene>
<dbReference type="GO" id="GO:0004519">
    <property type="term" value="F:endonuclease activity"/>
    <property type="evidence" value="ECO:0007669"/>
    <property type="project" value="UniProtKB-KW"/>
</dbReference>
<keyword evidence="2" id="KW-0540">Nuclease</keyword>
<evidence type="ECO:0000256" key="1">
    <source>
        <dbReference type="ARBA" id="ARBA00022649"/>
    </source>
</evidence>
<evidence type="ECO:0000313" key="8">
    <source>
        <dbReference type="Proteomes" id="UP000030624"/>
    </source>
</evidence>
<dbReference type="SUPFAM" id="SSF54786">
    <property type="entry name" value="YcfA/nrd intein domain"/>
    <property type="match status" value="1"/>
</dbReference>
<evidence type="ECO:0000256" key="3">
    <source>
        <dbReference type="ARBA" id="ARBA00022759"/>
    </source>
</evidence>
<dbReference type="InterPro" id="IPR038570">
    <property type="entry name" value="HicA_sf"/>
</dbReference>